<dbReference type="EMBL" id="NQYH01000005">
    <property type="protein sequence ID" value="RIY41110.1"/>
    <property type="molecule type" value="Genomic_DNA"/>
</dbReference>
<keyword evidence="1" id="KW-1133">Transmembrane helix</keyword>
<proteinExistence type="predicted"/>
<dbReference type="AlphaFoldDB" id="A0A3A1YW90"/>
<sequence>MNEAYQREERIEQRANEQWALIERVLPKKYIGRYDGYMTEAHHSTTKEELSFASFYILLSLIWIGLSLYLPTFGMILALLTMVFIGLCGGSIYMMEFGVRALIIFAIASLIVTCISYFSPQQVQQTVIINLVAVFATAITSLIYVMRALIFKFMRSNHAAQIPNILVSLDNVDGLHATVKKELTSTLEKGGRVDKPMVIYWIRDVEK</sequence>
<dbReference type="RefSeq" id="WP_119516111.1">
    <property type="nucleotide sequence ID" value="NZ_NQYH01000005.1"/>
</dbReference>
<feature type="transmembrane region" description="Helical" evidence="1">
    <location>
        <begin position="101"/>
        <end position="119"/>
    </location>
</feature>
<name>A0A3A1YW90_9BURK</name>
<accession>A0A3A1YW90</accession>
<protein>
    <submittedName>
        <fullName evidence="2">Uncharacterized protein</fullName>
    </submittedName>
</protein>
<feature type="transmembrane region" description="Helical" evidence="1">
    <location>
        <begin position="125"/>
        <end position="146"/>
    </location>
</feature>
<evidence type="ECO:0000313" key="2">
    <source>
        <dbReference type="EMBL" id="RIY41110.1"/>
    </source>
</evidence>
<comment type="caution">
    <text evidence="2">The sequence shown here is derived from an EMBL/GenBank/DDBJ whole genome shotgun (WGS) entry which is preliminary data.</text>
</comment>
<reference evidence="2 3" key="1">
    <citation type="submission" date="2017-08" db="EMBL/GenBank/DDBJ databases">
        <title>Pusillimonas indicus sp. nov., a member of the family Alcaligenaceae isolated from surface seawater.</title>
        <authorList>
            <person name="Li J."/>
        </authorList>
    </citation>
    <scope>NUCLEOTIDE SEQUENCE [LARGE SCALE GENOMIC DNA]</scope>
    <source>
        <strain evidence="2 3">L52-1-41</strain>
    </source>
</reference>
<evidence type="ECO:0000256" key="1">
    <source>
        <dbReference type="SAM" id="Phobius"/>
    </source>
</evidence>
<feature type="transmembrane region" description="Helical" evidence="1">
    <location>
        <begin position="50"/>
        <end position="70"/>
    </location>
</feature>
<evidence type="ECO:0000313" key="3">
    <source>
        <dbReference type="Proteomes" id="UP000266206"/>
    </source>
</evidence>
<gene>
    <name evidence="2" type="ORF">CJP73_08150</name>
</gene>
<feature type="transmembrane region" description="Helical" evidence="1">
    <location>
        <begin position="76"/>
        <end position="94"/>
    </location>
</feature>
<dbReference type="Proteomes" id="UP000266206">
    <property type="component" value="Unassembled WGS sequence"/>
</dbReference>
<keyword evidence="1" id="KW-0472">Membrane</keyword>
<keyword evidence="1" id="KW-0812">Transmembrane</keyword>
<organism evidence="2 3">
    <name type="scientific">Neopusillimonas maritima</name>
    <dbReference type="NCBI Taxonomy" id="2026239"/>
    <lineage>
        <taxon>Bacteria</taxon>
        <taxon>Pseudomonadati</taxon>
        <taxon>Pseudomonadota</taxon>
        <taxon>Betaproteobacteria</taxon>
        <taxon>Burkholderiales</taxon>
        <taxon>Alcaligenaceae</taxon>
        <taxon>Neopusillimonas</taxon>
    </lineage>
</organism>